<evidence type="ECO:0000256" key="9">
    <source>
        <dbReference type="ARBA" id="ARBA00023170"/>
    </source>
</evidence>
<evidence type="ECO:0000256" key="3">
    <source>
        <dbReference type="ARBA" id="ARBA00022606"/>
    </source>
</evidence>
<dbReference type="InterPro" id="IPR000725">
    <property type="entry name" value="Olfact_rcpt"/>
</dbReference>
<dbReference type="GO" id="GO:0004984">
    <property type="term" value="F:olfactory receptor activity"/>
    <property type="evidence" value="ECO:0007669"/>
    <property type="project" value="InterPro"/>
</dbReference>
<evidence type="ECO:0000256" key="4">
    <source>
        <dbReference type="ARBA" id="ARBA00022692"/>
    </source>
</evidence>
<dbReference type="InterPro" id="IPR000276">
    <property type="entry name" value="GPCR_Rhodpsn"/>
</dbReference>
<organism evidence="14 15">
    <name type="scientific">Xenopus laevis</name>
    <name type="common">African clawed frog</name>
    <dbReference type="NCBI Taxonomy" id="8355"/>
    <lineage>
        <taxon>Eukaryota</taxon>
        <taxon>Metazoa</taxon>
        <taxon>Chordata</taxon>
        <taxon>Craniata</taxon>
        <taxon>Vertebrata</taxon>
        <taxon>Euteleostomi</taxon>
        <taxon>Amphibia</taxon>
        <taxon>Batrachia</taxon>
        <taxon>Anura</taxon>
        <taxon>Pipoidea</taxon>
        <taxon>Pipidae</taxon>
        <taxon>Xenopodinae</taxon>
        <taxon>Xenopus</taxon>
        <taxon>Xenopus</taxon>
    </lineage>
</organism>
<keyword evidence="4 11" id="KW-0812">Transmembrane</keyword>
<evidence type="ECO:0000256" key="8">
    <source>
        <dbReference type="ARBA" id="ARBA00023136"/>
    </source>
</evidence>
<gene>
    <name evidence="14" type="ORF">XELAEV_18039114mg</name>
</gene>
<evidence type="ECO:0000256" key="11">
    <source>
        <dbReference type="RuleBase" id="RU000688"/>
    </source>
</evidence>
<keyword evidence="9 11" id="KW-0675">Receptor</keyword>
<comment type="similarity">
    <text evidence="11">Belongs to the G-protein coupled receptor 1 family.</text>
</comment>
<keyword evidence="3 12" id="KW-0716">Sensory transduction</keyword>
<feature type="transmembrane region" description="Helical" evidence="12">
    <location>
        <begin position="192"/>
        <end position="219"/>
    </location>
</feature>
<dbReference type="SUPFAM" id="SSF81321">
    <property type="entry name" value="Family A G protein-coupled receptor-like"/>
    <property type="match status" value="1"/>
</dbReference>
<protein>
    <recommendedName>
        <fullName evidence="12">Olfactory receptor</fullName>
    </recommendedName>
</protein>
<evidence type="ECO:0000313" key="15">
    <source>
        <dbReference type="Proteomes" id="UP000694892"/>
    </source>
</evidence>
<accession>A0A974C6X0</accession>
<feature type="transmembrane region" description="Helical" evidence="12">
    <location>
        <begin position="270"/>
        <end position="290"/>
    </location>
</feature>
<evidence type="ECO:0000256" key="1">
    <source>
        <dbReference type="ARBA" id="ARBA00004651"/>
    </source>
</evidence>
<keyword evidence="5 12" id="KW-0552">Olfaction</keyword>
<dbReference type="AlphaFoldDB" id="A0A974C6X0"/>
<feature type="transmembrane region" description="Helical" evidence="12">
    <location>
        <begin position="240"/>
        <end position="258"/>
    </location>
</feature>
<evidence type="ECO:0000256" key="5">
    <source>
        <dbReference type="ARBA" id="ARBA00022725"/>
    </source>
</evidence>
<dbReference type="Gene3D" id="1.20.1070.10">
    <property type="entry name" value="Rhodopsin 7-helix transmembrane proteins"/>
    <property type="match status" value="1"/>
</dbReference>
<reference evidence="15" key="1">
    <citation type="journal article" date="2016" name="Nature">
        <title>Genome evolution in the allotetraploid frog Xenopus laevis.</title>
        <authorList>
            <person name="Session A.M."/>
            <person name="Uno Y."/>
            <person name="Kwon T."/>
            <person name="Chapman J.A."/>
            <person name="Toyoda A."/>
            <person name="Takahashi S."/>
            <person name="Fukui A."/>
            <person name="Hikosaka A."/>
            <person name="Suzuki A."/>
            <person name="Kondo M."/>
            <person name="van Heeringen S.J."/>
            <person name="Quigley I."/>
            <person name="Heinz S."/>
            <person name="Ogino H."/>
            <person name="Ochi H."/>
            <person name="Hellsten U."/>
            <person name="Lyons J.B."/>
            <person name="Simakov O."/>
            <person name="Putnam N."/>
            <person name="Stites J."/>
            <person name="Kuroki Y."/>
            <person name="Tanaka T."/>
            <person name="Michiue T."/>
            <person name="Watanabe M."/>
            <person name="Bogdanovic O."/>
            <person name="Lister R."/>
            <person name="Georgiou G."/>
            <person name="Paranjpe S.S."/>
            <person name="van Kruijsbergen I."/>
            <person name="Shu S."/>
            <person name="Carlson J."/>
            <person name="Kinoshita T."/>
            <person name="Ohta Y."/>
            <person name="Mawaribuchi S."/>
            <person name="Jenkins J."/>
            <person name="Grimwood J."/>
            <person name="Schmutz J."/>
            <person name="Mitros T."/>
            <person name="Mozaffari S.V."/>
            <person name="Suzuki Y."/>
            <person name="Haramoto Y."/>
            <person name="Yamamoto T.S."/>
            <person name="Takagi C."/>
            <person name="Heald R."/>
            <person name="Miller K."/>
            <person name="Haudenschild C."/>
            <person name="Kitzman J."/>
            <person name="Nakayama T."/>
            <person name="Izutsu Y."/>
            <person name="Robert J."/>
            <person name="Fortriede J."/>
            <person name="Burns K."/>
            <person name="Lotay V."/>
            <person name="Karimi K."/>
            <person name="Yasuoka Y."/>
            <person name="Dichmann D.S."/>
            <person name="Flajnik M.F."/>
            <person name="Houston D.W."/>
            <person name="Shendure J."/>
            <person name="DuPasquier L."/>
            <person name="Vize P.D."/>
            <person name="Zorn A.M."/>
            <person name="Ito M."/>
            <person name="Marcotte E.M."/>
            <person name="Wallingford J.B."/>
            <person name="Ito Y."/>
            <person name="Asashima M."/>
            <person name="Ueno N."/>
            <person name="Matsuda Y."/>
            <person name="Veenstra G.J."/>
            <person name="Fujiyama A."/>
            <person name="Harland R.M."/>
            <person name="Taira M."/>
            <person name="Rokhsar D.S."/>
        </authorList>
    </citation>
    <scope>NUCLEOTIDE SEQUENCE [LARGE SCALE GENOMIC DNA]</scope>
    <source>
        <strain evidence="15">J</strain>
    </source>
</reference>
<dbReference type="FunFam" id="1.20.1070.10:FF:000001">
    <property type="entry name" value="Olfactory receptor"/>
    <property type="match status" value="1"/>
</dbReference>
<keyword evidence="10 11" id="KW-0807">Transducer</keyword>
<dbReference type="PROSITE" id="PS00237">
    <property type="entry name" value="G_PROTEIN_RECEP_F1_1"/>
    <property type="match status" value="1"/>
</dbReference>
<keyword evidence="8 12" id="KW-0472">Membrane</keyword>
<keyword evidence="2 12" id="KW-1003">Cell membrane</keyword>
<feature type="transmembrane region" description="Helical" evidence="12">
    <location>
        <begin position="58"/>
        <end position="77"/>
    </location>
</feature>
<sequence length="355" mass="39642">MELSNWTMGSFTLLGLSENPYHRLPLFSFFLCSYCLCIAGNCLISLIIVTKPKLHTPMYILLGNLSVVDVCLASVTVPRAMCGLLFGKTSISFSGCFLQLFLFHAVGNMDSFLLAIMALDRYAAICQPLHYYSIMSRRTCVCLITLSWVVVCLHSTLFTLMTFCLSLCAWVVHHFFCDMPAILMLSCRDTSAQQMVVFIEGSVIVMGPMLFILGSYILIIRTVLRLQTSSGRKRTFSTCSSHLTVVVIFYSSIIFMYFRPSCLYSPLYDRGVSVVYSVLTPMLNPIIYSLRNKEVKAAVKGIVQCGEKKRGIKLIKSSGPAQSEGRRSGRLVAAKTRRLVTRQLNLPETLSVTLP</sequence>
<proteinExistence type="inferred from homology"/>
<evidence type="ECO:0000256" key="7">
    <source>
        <dbReference type="ARBA" id="ARBA00023040"/>
    </source>
</evidence>
<dbReference type="PRINTS" id="PR00237">
    <property type="entry name" value="GPCRRHODOPSN"/>
</dbReference>
<dbReference type="InterPro" id="IPR050516">
    <property type="entry name" value="Olfactory_GPCR"/>
</dbReference>
<evidence type="ECO:0000259" key="13">
    <source>
        <dbReference type="PROSITE" id="PS50262"/>
    </source>
</evidence>
<dbReference type="InterPro" id="IPR017452">
    <property type="entry name" value="GPCR_Rhodpsn_7TM"/>
</dbReference>
<evidence type="ECO:0000256" key="2">
    <source>
        <dbReference type="ARBA" id="ARBA00022475"/>
    </source>
</evidence>
<dbReference type="GO" id="GO:0005886">
    <property type="term" value="C:plasma membrane"/>
    <property type="evidence" value="ECO:0007669"/>
    <property type="project" value="UniProtKB-SubCell"/>
</dbReference>
<dbReference type="Pfam" id="PF13853">
    <property type="entry name" value="7tm_4"/>
    <property type="match status" value="1"/>
</dbReference>
<name>A0A974C6X0_XENLA</name>
<evidence type="ECO:0000256" key="12">
    <source>
        <dbReference type="RuleBase" id="RU363047"/>
    </source>
</evidence>
<keyword evidence="7 11" id="KW-0297">G-protein coupled receptor</keyword>
<evidence type="ECO:0000256" key="10">
    <source>
        <dbReference type="ARBA" id="ARBA00023224"/>
    </source>
</evidence>
<dbReference type="PANTHER" id="PTHR26452">
    <property type="entry name" value="OLFACTORY RECEPTOR"/>
    <property type="match status" value="1"/>
</dbReference>
<feature type="transmembrane region" description="Helical" evidence="12">
    <location>
        <begin position="97"/>
        <end position="119"/>
    </location>
</feature>
<keyword evidence="6 12" id="KW-1133">Transmembrane helix</keyword>
<dbReference type="EMBL" id="CM004480">
    <property type="protein sequence ID" value="OCT67810.1"/>
    <property type="molecule type" value="Genomic_DNA"/>
</dbReference>
<dbReference type="PROSITE" id="PS50262">
    <property type="entry name" value="G_PROTEIN_RECEP_F1_2"/>
    <property type="match status" value="1"/>
</dbReference>
<feature type="domain" description="G-protein coupled receptors family 1 profile" evidence="13">
    <location>
        <begin position="40"/>
        <end position="288"/>
    </location>
</feature>
<feature type="transmembrane region" description="Helical" evidence="12">
    <location>
        <begin position="26"/>
        <end position="49"/>
    </location>
</feature>
<dbReference type="PRINTS" id="PR00245">
    <property type="entry name" value="OLFACTORYR"/>
</dbReference>
<dbReference type="Proteomes" id="UP000694892">
    <property type="component" value="Chromosome 8L"/>
</dbReference>
<comment type="subcellular location">
    <subcellularLocation>
        <location evidence="1 12">Cell membrane</location>
        <topology evidence="1 12">Multi-pass membrane protein</topology>
    </subcellularLocation>
</comment>
<evidence type="ECO:0000256" key="6">
    <source>
        <dbReference type="ARBA" id="ARBA00022989"/>
    </source>
</evidence>
<dbReference type="GO" id="GO:0004930">
    <property type="term" value="F:G protein-coupled receptor activity"/>
    <property type="evidence" value="ECO:0007669"/>
    <property type="project" value="UniProtKB-KW"/>
</dbReference>
<evidence type="ECO:0000313" key="14">
    <source>
        <dbReference type="EMBL" id="OCT67810.1"/>
    </source>
</evidence>
<feature type="transmembrane region" description="Helical" evidence="12">
    <location>
        <begin position="140"/>
        <end position="172"/>
    </location>
</feature>
<dbReference type="OMA" id="AYILCIM"/>